<comment type="similarity">
    <text evidence="2 6">Belongs to the class-I pyridoxal-phosphate-dependent aminotransferase family.</text>
</comment>
<dbReference type="PROSITE" id="PS00105">
    <property type="entry name" value="AA_TRANSFER_CLASS_1"/>
    <property type="match status" value="1"/>
</dbReference>
<dbReference type="Gene3D" id="3.90.1150.10">
    <property type="entry name" value="Aspartate Aminotransferase, domain 1"/>
    <property type="match status" value="1"/>
</dbReference>
<gene>
    <name evidence="8" type="ORF">DY130_04230</name>
</gene>
<dbReference type="Pfam" id="PF00155">
    <property type="entry name" value="Aminotran_1_2"/>
    <property type="match status" value="1"/>
</dbReference>
<dbReference type="PANTHER" id="PTHR46383">
    <property type="entry name" value="ASPARTATE AMINOTRANSFERASE"/>
    <property type="match status" value="1"/>
</dbReference>
<keyword evidence="5" id="KW-0663">Pyridoxal phosphate</keyword>
<dbReference type="GeneID" id="58108463"/>
<dbReference type="InterPro" id="IPR004839">
    <property type="entry name" value="Aminotransferase_I/II_large"/>
</dbReference>
<evidence type="ECO:0000256" key="4">
    <source>
        <dbReference type="ARBA" id="ARBA00022679"/>
    </source>
</evidence>
<comment type="caution">
    <text evidence="8">The sequence shown here is derived from an EMBL/GenBank/DDBJ whole genome shotgun (WGS) entry which is preliminary data.</text>
</comment>
<dbReference type="SUPFAM" id="SSF53383">
    <property type="entry name" value="PLP-dependent transferases"/>
    <property type="match status" value="1"/>
</dbReference>
<evidence type="ECO:0000313" key="9">
    <source>
        <dbReference type="Proteomes" id="UP000784700"/>
    </source>
</evidence>
<dbReference type="GO" id="GO:0006520">
    <property type="term" value="P:amino acid metabolic process"/>
    <property type="evidence" value="ECO:0007669"/>
    <property type="project" value="InterPro"/>
</dbReference>
<evidence type="ECO:0000256" key="6">
    <source>
        <dbReference type="RuleBase" id="RU000481"/>
    </source>
</evidence>
<dbReference type="InterPro" id="IPR015422">
    <property type="entry name" value="PyrdxlP-dep_Trfase_small"/>
</dbReference>
<evidence type="ECO:0000256" key="5">
    <source>
        <dbReference type="ARBA" id="ARBA00022898"/>
    </source>
</evidence>
<dbReference type="InterPro" id="IPR015421">
    <property type="entry name" value="PyrdxlP-dep_Trfase_major"/>
</dbReference>
<dbReference type="GO" id="GO:0030170">
    <property type="term" value="F:pyridoxal phosphate binding"/>
    <property type="evidence" value="ECO:0007669"/>
    <property type="project" value="InterPro"/>
</dbReference>
<dbReference type="PANTHER" id="PTHR46383:SF4">
    <property type="entry name" value="AMINOTRANSFERASE"/>
    <property type="match status" value="1"/>
</dbReference>
<dbReference type="Proteomes" id="UP000784700">
    <property type="component" value="Unassembled WGS sequence"/>
</dbReference>
<keyword evidence="4 6" id="KW-0808">Transferase</keyword>
<dbReference type="FunFam" id="3.40.640.10:FF:000033">
    <property type="entry name" value="Aspartate aminotransferase"/>
    <property type="match status" value="1"/>
</dbReference>
<evidence type="ECO:0000313" key="8">
    <source>
        <dbReference type="EMBL" id="TPR44255.1"/>
    </source>
</evidence>
<dbReference type="AlphaFoldDB" id="A0A9Q8IM69"/>
<dbReference type="Gene3D" id="3.40.640.10">
    <property type="entry name" value="Type I PLP-dependent aspartate aminotransferase-like (Major domain)"/>
    <property type="match status" value="1"/>
</dbReference>
<dbReference type="RefSeq" id="WP_140936236.1">
    <property type="nucleotide sequence ID" value="NZ_QUBF01000003.1"/>
</dbReference>
<accession>A0A9Q8IM69</accession>
<comment type="cofactor">
    <cofactor evidence="1 6">
        <name>pyridoxal 5'-phosphate</name>
        <dbReference type="ChEBI" id="CHEBI:597326"/>
    </cofactor>
</comment>
<sequence>MIEKINKDLRAIKPNPILGFNEELSKEESLIPLTLGEPDFNTPEHVKDAAINAINDNYSHYTNPRGILKLREAASKFFAQKYDLNYDAKTQIITTAGVTEGIFDSLATILNPGDSVIVPTPTFPLYMDNIQLHGAHVIEVDTSADGFMLTPEKLKQTLSENKNVKAMVINSPGNPTGISYDEETLKGLAKVIKDNSIFCISDEIYSELTYGKPHISIAKFIPEQTIVLNGLSKSHAMTGWRIGFIMAPADLIKMINVVHQYAVTSVTDNVQFAALEALTNGLDDSLKMRDVYAKRLDLLRSGLEKAGFVSAKPTGAFYVFAKIPKQFTQDDFSFSRQLAHQAKVGVIPGSSFGKGGAGYIRISYATSENNLKEAIKRIQNFVKQEG</sequence>
<organism evidence="8 9">
    <name type="scientific">Apilactobacillus micheneri</name>
    <dbReference type="NCBI Taxonomy" id="1899430"/>
    <lineage>
        <taxon>Bacteria</taxon>
        <taxon>Bacillati</taxon>
        <taxon>Bacillota</taxon>
        <taxon>Bacilli</taxon>
        <taxon>Lactobacillales</taxon>
        <taxon>Lactobacillaceae</taxon>
        <taxon>Apilactobacillus</taxon>
    </lineage>
</organism>
<evidence type="ECO:0000256" key="3">
    <source>
        <dbReference type="ARBA" id="ARBA00022576"/>
    </source>
</evidence>
<dbReference type="EC" id="2.6.1.-" evidence="6"/>
<proteinExistence type="inferred from homology"/>
<dbReference type="InterPro" id="IPR050596">
    <property type="entry name" value="AspAT/PAT-like"/>
</dbReference>
<dbReference type="EMBL" id="QUBG01000003">
    <property type="protein sequence ID" value="TPR44255.1"/>
    <property type="molecule type" value="Genomic_DNA"/>
</dbReference>
<evidence type="ECO:0000259" key="7">
    <source>
        <dbReference type="Pfam" id="PF00155"/>
    </source>
</evidence>
<dbReference type="InterPro" id="IPR015424">
    <property type="entry name" value="PyrdxlP-dep_Trfase"/>
</dbReference>
<dbReference type="InterPro" id="IPR004838">
    <property type="entry name" value="NHTrfase_class1_PyrdxlP-BS"/>
</dbReference>
<evidence type="ECO:0000256" key="1">
    <source>
        <dbReference type="ARBA" id="ARBA00001933"/>
    </source>
</evidence>
<dbReference type="CDD" id="cd00609">
    <property type="entry name" value="AAT_like"/>
    <property type="match status" value="1"/>
</dbReference>
<dbReference type="GO" id="GO:0008483">
    <property type="term" value="F:transaminase activity"/>
    <property type="evidence" value="ECO:0007669"/>
    <property type="project" value="UniProtKB-KW"/>
</dbReference>
<name>A0A9Q8IM69_9LACO</name>
<reference evidence="8" key="1">
    <citation type="submission" date="2018-08" db="EMBL/GenBank/DDBJ databases">
        <title>Comparative genomics of wild bee and flower associated Lactobacillus reveals potential adaptation to the bee host.</title>
        <authorList>
            <person name="Vuong H.Q."/>
            <person name="Mcfrederick Q.S."/>
        </authorList>
    </citation>
    <scope>NUCLEOTIDE SEQUENCE</scope>
    <source>
        <strain evidence="8">HV_63</strain>
    </source>
</reference>
<protein>
    <recommendedName>
        <fullName evidence="6">Aminotransferase</fullName>
        <ecNumber evidence="6">2.6.1.-</ecNumber>
    </recommendedName>
</protein>
<keyword evidence="3 6" id="KW-0032">Aminotransferase</keyword>
<evidence type="ECO:0000256" key="2">
    <source>
        <dbReference type="ARBA" id="ARBA00007441"/>
    </source>
</evidence>
<feature type="domain" description="Aminotransferase class I/classII large" evidence="7">
    <location>
        <begin position="30"/>
        <end position="378"/>
    </location>
</feature>